<feature type="transmembrane region" description="Helical" evidence="6">
    <location>
        <begin position="78"/>
        <end position="109"/>
    </location>
</feature>
<dbReference type="CDD" id="cd17343">
    <property type="entry name" value="MFS_SLC37A4"/>
    <property type="match status" value="1"/>
</dbReference>
<dbReference type="PANTHER" id="PTHR43826">
    <property type="entry name" value="GLUCOSE-6-PHOSPHATE EXCHANGER SLC37A4"/>
    <property type="match status" value="1"/>
</dbReference>
<dbReference type="InterPro" id="IPR011701">
    <property type="entry name" value="MFS"/>
</dbReference>
<dbReference type="EMBL" id="JANIIK010000114">
    <property type="protein sequence ID" value="KAJ3591255.1"/>
    <property type="molecule type" value="Genomic_DNA"/>
</dbReference>
<sequence length="429" mass="46555">MAKPSYGYYRTTIFLAMFVGYTLYYFNRKTFSFVMPFLMQEITLDKDDLGLITSSQTLAYAISKFISGVLSDRVSPRWLFSAGLLAVGGVNVAFSWSSTVAVFSGLWFLNGLGQGMGWPPCGRVLRKWFEPSQFGTWWAILSCSMNLAGSLGPIIATVMALSYSWRTTLCISGTISVAFSFVCLLVIKNEPKDVGLPNIEAAAKKGKAGSASDECSLMEFLSSPYLWLLSSAYLVVFGVKTACTDWGQLFLIQDKGQSTLMGSSYMSALELGGLLGSLVAGYYSDKAVAKQGMRNHGNPRHFIMICMMAGMCVSMCLFRVTVTPDSPKMWILILGAAFGFCSYGPLALFGLIANESAPSNYCGTSHAIASLMANFGGCLSGLPFSTVAKHYGWGTAFWAAEITCLLTTAGFFLMRNVRTKMGQVSKKAD</sequence>
<dbReference type="InterPro" id="IPR021159">
    <property type="entry name" value="Sugar-P_transporter_CS"/>
</dbReference>
<keyword evidence="9" id="KW-1185">Reference proteome</keyword>
<dbReference type="AlphaFoldDB" id="A0A9Q0DM91"/>
<keyword evidence="4 6" id="KW-1133">Transmembrane helix</keyword>
<dbReference type="PROSITE" id="PS00942">
    <property type="entry name" value="GLPT"/>
    <property type="match status" value="1"/>
</dbReference>
<dbReference type="InterPro" id="IPR051337">
    <property type="entry name" value="OPA_Antiporter"/>
</dbReference>
<dbReference type="GO" id="GO:0035435">
    <property type="term" value="P:phosphate ion transmembrane transport"/>
    <property type="evidence" value="ECO:0007669"/>
    <property type="project" value="TreeGrafter"/>
</dbReference>
<dbReference type="Gene3D" id="1.20.1250.20">
    <property type="entry name" value="MFS general substrate transporter like domains"/>
    <property type="match status" value="2"/>
</dbReference>
<proteinExistence type="inferred from homology"/>
<comment type="subcellular location">
    <subcellularLocation>
        <location evidence="1">Endomembrane system</location>
        <topology evidence="1">Multi-pass membrane protein</topology>
    </subcellularLocation>
</comment>
<dbReference type="InterPro" id="IPR000849">
    <property type="entry name" value="Sugar_P_transporter"/>
</dbReference>
<feature type="transmembrane region" description="Helical" evidence="6">
    <location>
        <begin position="264"/>
        <end position="282"/>
    </location>
</feature>
<dbReference type="PANTHER" id="PTHR43826:SF11">
    <property type="entry name" value="GLUCOSE-6-PHOSPHATE TRANSLOCASE ISOFORM X1"/>
    <property type="match status" value="1"/>
</dbReference>
<dbReference type="InterPro" id="IPR020846">
    <property type="entry name" value="MFS_dom"/>
</dbReference>
<comment type="similarity">
    <text evidence="2">Belongs to the major facilitator superfamily. Organophosphate:Pi antiporter (OPA) (TC 2.A.1.4) family.</text>
</comment>
<evidence type="ECO:0000256" key="3">
    <source>
        <dbReference type="ARBA" id="ARBA00022692"/>
    </source>
</evidence>
<keyword evidence="3 6" id="KW-0812">Transmembrane</keyword>
<gene>
    <name evidence="8" type="ORF">NHX12_009201</name>
</gene>
<organism evidence="8 9">
    <name type="scientific">Muraenolepis orangiensis</name>
    <name type="common">Patagonian moray cod</name>
    <dbReference type="NCBI Taxonomy" id="630683"/>
    <lineage>
        <taxon>Eukaryota</taxon>
        <taxon>Metazoa</taxon>
        <taxon>Chordata</taxon>
        <taxon>Craniata</taxon>
        <taxon>Vertebrata</taxon>
        <taxon>Euteleostomi</taxon>
        <taxon>Actinopterygii</taxon>
        <taxon>Neopterygii</taxon>
        <taxon>Teleostei</taxon>
        <taxon>Neoteleostei</taxon>
        <taxon>Acanthomorphata</taxon>
        <taxon>Zeiogadaria</taxon>
        <taxon>Gadariae</taxon>
        <taxon>Gadiformes</taxon>
        <taxon>Muraenolepidoidei</taxon>
        <taxon>Muraenolepididae</taxon>
        <taxon>Muraenolepis</taxon>
    </lineage>
</organism>
<dbReference type="Pfam" id="PF07690">
    <property type="entry name" value="MFS_1"/>
    <property type="match status" value="1"/>
</dbReference>
<dbReference type="PROSITE" id="PS50850">
    <property type="entry name" value="MFS"/>
    <property type="match status" value="1"/>
</dbReference>
<feature type="transmembrane region" description="Helical" evidence="6">
    <location>
        <begin position="168"/>
        <end position="187"/>
    </location>
</feature>
<dbReference type="GO" id="GO:0005789">
    <property type="term" value="C:endoplasmic reticulum membrane"/>
    <property type="evidence" value="ECO:0007669"/>
    <property type="project" value="TreeGrafter"/>
</dbReference>
<evidence type="ECO:0000259" key="7">
    <source>
        <dbReference type="PROSITE" id="PS50850"/>
    </source>
</evidence>
<feature type="transmembrane region" description="Helical" evidence="6">
    <location>
        <begin position="302"/>
        <end position="322"/>
    </location>
</feature>
<dbReference type="SUPFAM" id="SSF103473">
    <property type="entry name" value="MFS general substrate transporter"/>
    <property type="match status" value="1"/>
</dbReference>
<name>A0A9Q0DM91_9TELE</name>
<dbReference type="Proteomes" id="UP001148018">
    <property type="component" value="Unassembled WGS sequence"/>
</dbReference>
<comment type="caution">
    <text evidence="8">The sequence shown here is derived from an EMBL/GenBank/DDBJ whole genome shotgun (WGS) entry which is preliminary data.</text>
</comment>
<keyword evidence="5 6" id="KW-0472">Membrane</keyword>
<reference evidence="8" key="1">
    <citation type="submission" date="2022-07" db="EMBL/GenBank/DDBJ databases">
        <title>Chromosome-level genome of Muraenolepis orangiensis.</title>
        <authorList>
            <person name="Kim J."/>
        </authorList>
    </citation>
    <scope>NUCLEOTIDE SEQUENCE</scope>
    <source>
        <strain evidence="8">KU_S4_2022</strain>
        <tissue evidence="8">Muscle</tissue>
    </source>
</reference>
<dbReference type="FunFam" id="1.20.1250.20:FF:000111">
    <property type="entry name" value="Solute carrier family 37 member 4"/>
    <property type="match status" value="1"/>
</dbReference>
<accession>A0A9Q0DM91</accession>
<dbReference type="InterPro" id="IPR036259">
    <property type="entry name" value="MFS_trans_sf"/>
</dbReference>
<feature type="transmembrane region" description="Helical" evidence="6">
    <location>
        <begin position="225"/>
        <end position="243"/>
    </location>
</feature>
<evidence type="ECO:0000256" key="2">
    <source>
        <dbReference type="ARBA" id="ARBA00009598"/>
    </source>
</evidence>
<dbReference type="NCBIfam" id="TIGR00881">
    <property type="entry name" value="2A0104"/>
    <property type="match status" value="1"/>
</dbReference>
<feature type="transmembrane region" description="Helical" evidence="6">
    <location>
        <begin position="6"/>
        <end position="26"/>
    </location>
</feature>
<feature type="transmembrane region" description="Helical" evidence="6">
    <location>
        <begin position="391"/>
        <end position="413"/>
    </location>
</feature>
<feature type="transmembrane region" description="Helical" evidence="6">
    <location>
        <begin position="329"/>
        <end position="353"/>
    </location>
</feature>
<evidence type="ECO:0000256" key="6">
    <source>
        <dbReference type="SAM" id="Phobius"/>
    </source>
</evidence>
<dbReference type="GO" id="GO:0061513">
    <property type="term" value="F:glucose 6-phosphate:phosphate antiporter activity"/>
    <property type="evidence" value="ECO:0007669"/>
    <property type="project" value="TreeGrafter"/>
</dbReference>
<feature type="domain" description="Major facilitator superfamily (MFS) profile" evidence="7">
    <location>
        <begin position="13"/>
        <end position="419"/>
    </location>
</feature>
<evidence type="ECO:0000313" key="9">
    <source>
        <dbReference type="Proteomes" id="UP001148018"/>
    </source>
</evidence>
<protein>
    <recommendedName>
        <fullName evidence="7">Major facilitator superfamily (MFS) profile domain-containing protein</fullName>
    </recommendedName>
</protein>
<evidence type="ECO:0000313" key="8">
    <source>
        <dbReference type="EMBL" id="KAJ3591255.1"/>
    </source>
</evidence>
<feature type="transmembrane region" description="Helical" evidence="6">
    <location>
        <begin position="137"/>
        <end position="161"/>
    </location>
</feature>
<evidence type="ECO:0000256" key="5">
    <source>
        <dbReference type="ARBA" id="ARBA00023136"/>
    </source>
</evidence>
<evidence type="ECO:0000256" key="4">
    <source>
        <dbReference type="ARBA" id="ARBA00022989"/>
    </source>
</evidence>
<evidence type="ECO:0000256" key="1">
    <source>
        <dbReference type="ARBA" id="ARBA00004127"/>
    </source>
</evidence>
<dbReference type="PIRSF" id="PIRSF002808">
    <property type="entry name" value="Hexose_phosphate_transp"/>
    <property type="match status" value="1"/>
</dbReference>
<dbReference type="OrthoDB" id="3639251at2759"/>